<sequence>MDALAGPAAAGDLDVMTFNLRYASDSPPHSWAQRRPVTRALLTTERPDLIGTQEGLSAQLADIKADLGSGYDYIGLGRNGGDSGEHMAIFFKTARLLPQESGNFWLSETPTVPGSKSWGSFATRMVTWVLFADRETGRHFYAVNTHLDNRSENARLHAAQLIRQRLAAFGSLPIVLTGDFNSAARSSSAVYHLLVDQAGFRDSWTTAPRRTKPYATIHNYQALVPGGIQADWILTSPGVTASAVLMNTFRLGTQYPSDHLPVQARLRLP</sequence>
<comment type="caution">
    <text evidence="2">The sequence shown here is derived from an EMBL/GenBank/DDBJ whole genome shotgun (WGS) entry which is preliminary data.</text>
</comment>
<dbReference type="InterPro" id="IPR050410">
    <property type="entry name" value="CCR4/nocturin_mRNA_transcr"/>
</dbReference>
<accession>A0A919NKR1</accession>
<name>A0A919NKR1_9ACTN</name>
<organism evidence="2 3">
    <name type="scientific">Paractinoplanes tereljensis</name>
    <dbReference type="NCBI Taxonomy" id="571912"/>
    <lineage>
        <taxon>Bacteria</taxon>
        <taxon>Bacillati</taxon>
        <taxon>Actinomycetota</taxon>
        <taxon>Actinomycetes</taxon>
        <taxon>Micromonosporales</taxon>
        <taxon>Micromonosporaceae</taxon>
        <taxon>Paractinoplanes</taxon>
    </lineage>
</organism>
<keyword evidence="2" id="KW-0540">Nuclease</keyword>
<dbReference type="Proteomes" id="UP000623608">
    <property type="component" value="Unassembled WGS sequence"/>
</dbReference>
<feature type="domain" description="Endonuclease/exonuclease/phosphatase" evidence="1">
    <location>
        <begin position="16"/>
        <end position="259"/>
    </location>
</feature>
<dbReference type="InterPro" id="IPR005135">
    <property type="entry name" value="Endo/exonuclease/phosphatase"/>
</dbReference>
<gene>
    <name evidence="2" type="ORF">Ate02nite_32960</name>
</gene>
<dbReference type="GO" id="GO:0000175">
    <property type="term" value="F:3'-5'-RNA exonuclease activity"/>
    <property type="evidence" value="ECO:0007669"/>
    <property type="project" value="TreeGrafter"/>
</dbReference>
<proteinExistence type="predicted"/>
<dbReference type="PANTHER" id="PTHR12121:SF36">
    <property type="entry name" value="ENDONUCLEASE_EXONUCLEASE_PHOSPHATASE DOMAIN-CONTAINING PROTEIN"/>
    <property type="match status" value="1"/>
</dbReference>
<dbReference type="Gene3D" id="3.60.10.10">
    <property type="entry name" value="Endonuclease/exonuclease/phosphatase"/>
    <property type="match status" value="1"/>
</dbReference>
<keyword evidence="2" id="KW-0255">Endonuclease</keyword>
<evidence type="ECO:0000259" key="1">
    <source>
        <dbReference type="Pfam" id="PF03372"/>
    </source>
</evidence>
<reference evidence="2" key="1">
    <citation type="submission" date="2021-01" db="EMBL/GenBank/DDBJ databases">
        <title>Whole genome shotgun sequence of Actinoplanes tereljensis NBRC 105297.</title>
        <authorList>
            <person name="Komaki H."/>
            <person name="Tamura T."/>
        </authorList>
    </citation>
    <scope>NUCLEOTIDE SEQUENCE</scope>
    <source>
        <strain evidence="2">NBRC 105297</strain>
    </source>
</reference>
<dbReference type="EMBL" id="BOMY01000022">
    <property type="protein sequence ID" value="GIF20566.1"/>
    <property type="molecule type" value="Genomic_DNA"/>
</dbReference>
<dbReference type="InterPro" id="IPR036691">
    <property type="entry name" value="Endo/exonu/phosph_ase_sf"/>
</dbReference>
<dbReference type="SUPFAM" id="SSF56219">
    <property type="entry name" value="DNase I-like"/>
    <property type="match status" value="1"/>
</dbReference>
<dbReference type="GO" id="GO:0004519">
    <property type="term" value="F:endonuclease activity"/>
    <property type="evidence" value="ECO:0007669"/>
    <property type="project" value="UniProtKB-KW"/>
</dbReference>
<protein>
    <submittedName>
        <fullName evidence="2">Endonuclease</fullName>
    </submittedName>
</protein>
<dbReference type="AlphaFoldDB" id="A0A919NKR1"/>
<evidence type="ECO:0000313" key="3">
    <source>
        <dbReference type="Proteomes" id="UP000623608"/>
    </source>
</evidence>
<dbReference type="PANTHER" id="PTHR12121">
    <property type="entry name" value="CARBON CATABOLITE REPRESSOR PROTEIN 4"/>
    <property type="match status" value="1"/>
</dbReference>
<evidence type="ECO:0000313" key="2">
    <source>
        <dbReference type="EMBL" id="GIF20566.1"/>
    </source>
</evidence>
<keyword evidence="2" id="KW-0378">Hydrolase</keyword>
<dbReference type="CDD" id="cd09083">
    <property type="entry name" value="EEP-1"/>
    <property type="match status" value="1"/>
</dbReference>
<keyword evidence="3" id="KW-1185">Reference proteome</keyword>
<dbReference type="Pfam" id="PF03372">
    <property type="entry name" value="Exo_endo_phos"/>
    <property type="match status" value="1"/>
</dbReference>